<evidence type="ECO:0000256" key="5">
    <source>
        <dbReference type="SAM" id="Phobius"/>
    </source>
</evidence>
<keyword evidence="3 5" id="KW-1133">Transmembrane helix</keyword>
<feature type="transmembrane region" description="Helical" evidence="5">
    <location>
        <begin position="14"/>
        <end position="35"/>
    </location>
</feature>
<dbReference type="AlphaFoldDB" id="X6NPF0"/>
<dbReference type="Gene3D" id="1.20.1070.10">
    <property type="entry name" value="Rhodopsin 7-helix transmembrane proteins"/>
    <property type="match status" value="1"/>
</dbReference>
<dbReference type="PANTHER" id="PTHR23112:SF0">
    <property type="entry name" value="TRANSMEMBRANE PROTEIN 116"/>
    <property type="match status" value="1"/>
</dbReference>
<dbReference type="PRINTS" id="PR02001">
    <property type="entry name" value="GCR1CAMPR"/>
</dbReference>
<dbReference type="GO" id="GO:0007189">
    <property type="term" value="P:adenylate cyclase-activating G protein-coupled receptor signaling pathway"/>
    <property type="evidence" value="ECO:0007669"/>
    <property type="project" value="TreeGrafter"/>
</dbReference>
<evidence type="ECO:0000256" key="1">
    <source>
        <dbReference type="ARBA" id="ARBA00004141"/>
    </source>
</evidence>
<evidence type="ECO:0000256" key="3">
    <source>
        <dbReference type="ARBA" id="ARBA00022989"/>
    </source>
</evidence>
<feature type="transmembrane region" description="Helical" evidence="5">
    <location>
        <begin position="248"/>
        <end position="267"/>
    </location>
</feature>
<dbReference type="OrthoDB" id="100006at2759"/>
<comment type="subcellular location">
    <subcellularLocation>
        <location evidence="1">Membrane</location>
        <topology evidence="1">Multi-pass membrane protein</topology>
    </subcellularLocation>
</comment>
<comment type="caution">
    <text evidence="6">The sequence shown here is derived from an EMBL/GenBank/DDBJ whole genome shotgun (WGS) entry which is preliminary data.</text>
</comment>
<feature type="transmembrane region" description="Helical" evidence="5">
    <location>
        <begin position="202"/>
        <end position="222"/>
    </location>
</feature>
<evidence type="ECO:0000313" key="7">
    <source>
        <dbReference type="Proteomes" id="UP000023152"/>
    </source>
</evidence>
<gene>
    <name evidence="6" type="ORF">RFI_08968</name>
</gene>
<keyword evidence="4 5" id="KW-0472">Membrane</keyword>
<evidence type="ECO:0000313" key="6">
    <source>
        <dbReference type="EMBL" id="ETO28165.1"/>
    </source>
</evidence>
<accession>X6NPF0</accession>
<organism evidence="6 7">
    <name type="scientific">Reticulomyxa filosa</name>
    <dbReference type="NCBI Taxonomy" id="46433"/>
    <lineage>
        <taxon>Eukaryota</taxon>
        <taxon>Sar</taxon>
        <taxon>Rhizaria</taxon>
        <taxon>Retaria</taxon>
        <taxon>Foraminifera</taxon>
        <taxon>Monothalamids</taxon>
        <taxon>Reticulomyxidae</taxon>
        <taxon>Reticulomyxa</taxon>
    </lineage>
</organism>
<evidence type="ECO:0000256" key="4">
    <source>
        <dbReference type="ARBA" id="ARBA00023136"/>
    </source>
</evidence>
<proteinExistence type="predicted"/>
<dbReference type="InterPro" id="IPR022343">
    <property type="entry name" value="GCR1-cAMP_receptor"/>
</dbReference>
<dbReference type="EMBL" id="ASPP01006826">
    <property type="protein sequence ID" value="ETO28165.1"/>
    <property type="molecule type" value="Genomic_DNA"/>
</dbReference>
<keyword evidence="7" id="KW-1185">Reference proteome</keyword>
<dbReference type="Proteomes" id="UP000023152">
    <property type="component" value="Unassembled WGS sequence"/>
</dbReference>
<feature type="transmembrane region" description="Helical" evidence="5">
    <location>
        <begin position="145"/>
        <end position="168"/>
    </location>
</feature>
<name>X6NPF0_RETFI</name>
<sequence>MSEIQTQPSDLVDITATVLAGLSLIGAFFIFMSYVVHPRLRTFSFRIFLWMAIFDAMVALMSIFGPLGLLKEQGKNHLSWKCRMQAVVLNFGMFGSHLWNLCFGFHLIRLVNKLFIQKKKKKKEKCKLCLYITISLYYKKRQGSFVLYTLFTILTSGVLTMLMSIINIDGNALQDKKMYLAGVNTDFWCWIDNSALLDNHKYQMVFITFLIANCTLLLIYICMRRQLKHLQSVPLPLNHHYLLHNRRVFLRTIAGGYSAYLAAPFVAYAPANFNWLCTRFSFVFHLFIICYTYNKL</sequence>
<feature type="transmembrane region" description="Helical" evidence="5">
    <location>
        <begin position="273"/>
        <end position="293"/>
    </location>
</feature>
<dbReference type="GO" id="GO:0004930">
    <property type="term" value="F:G protein-coupled receptor activity"/>
    <property type="evidence" value="ECO:0007669"/>
    <property type="project" value="TreeGrafter"/>
</dbReference>
<dbReference type="GO" id="GO:0005886">
    <property type="term" value="C:plasma membrane"/>
    <property type="evidence" value="ECO:0007669"/>
    <property type="project" value="TreeGrafter"/>
</dbReference>
<feature type="transmembrane region" description="Helical" evidence="5">
    <location>
        <begin position="47"/>
        <end position="67"/>
    </location>
</feature>
<dbReference type="PANTHER" id="PTHR23112">
    <property type="entry name" value="G PROTEIN-COUPLED RECEPTOR 157-RELATED"/>
    <property type="match status" value="1"/>
</dbReference>
<feature type="transmembrane region" description="Helical" evidence="5">
    <location>
        <begin position="87"/>
        <end position="111"/>
    </location>
</feature>
<protein>
    <submittedName>
        <fullName evidence="6">Uncharacterized protein</fullName>
    </submittedName>
</protein>
<keyword evidence="2 5" id="KW-0812">Transmembrane</keyword>
<evidence type="ECO:0000256" key="2">
    <source>
        <dbReference type="ARBA" id="ARBA00022692"/>
    </source>
</evidence>
<reference evidence="6 7" key="1">
    <citation type="journal article" date="2013" name="Curr. Biol.">
        <title>The Genome of the Foraminiferan Reticulomyxa filosa.</title>
        <authorList>
            <person name="Glockner G."/>
            <person name="Hulsmann N."/>
            <person name="Schleicher M."/>
            <person name="Noegel A.A."/>
            <person name="Eichinger L."/>
            <person name="Gallinger C."/>
            <person name="Pawlowski J."/>
            <person name="Sierra R."/>
            <person name="Euteneuer U."/>
            <person name="Pillet L."/>
            <person name="Moustafa A."/>
            <person name="Platzer M."/>
            <person name="Groth M."/>
            <person name="Szafranski K."/>
            <person name="Schliwa M."/>
        </authorList>
    </citation>
    <scope>NUCLEOTIDE SEQUENCE [LARGE SCALE GENOMIC DNA]</scope>
</reference>